<sequence length="79" mass="8663">MPKDYMTIVIELPDDPTQRKAISTELPLSGTFHGGRITAVSLEDEITVNEMLEEMLDSSEVDDARARAKSITARAEPAS</sequence>
<name>A0A108E729_9BURK</name>
<comment type="caution">
    <text evidence="1">The sequence shown here is derived from an EMBL/GenBank/DDBJ whole genome shotgun (WGS) entry which is preliminary data.</text>
</comment>
<dbReference type="Proteomes" id="UP000068016">
    <property type="component" value="Unassembled WGS sequence"/>
</dbReference>
<dbReference type="RefSeq" id="WP_060348536.1">
    <property type="nucleotide sequence ID" value="NZ_LPLZ01000079.1"/>
</dbReference>
<proteinExistence type="predicted"/>
<dbReference type="AlphaFoldDB" id="A0A108E729"/>
<protein>
    <submittedName>
        <fullName evidence="1">Uncharacterized protein</fullName>
    </submittedName>
</protein>
<evidence type="ECO:0000313" key="2">
    <source>
        <dbReference type="Proteomes" id="UP000068016"/>
    </source>
</evidence>
<organism evidence="1 2">
    <name type="scientific">Burkholderia territorii</name>
    <dbReference type="NCBI Taxonomy" id="1503055"/>
    <lineage>
        <taxon>Bacteria</taxon>
        <taxon>Pseudomonadati</taxon>
        <taxon>Pseudomonadota</taxon>
        <taxon>Betaproteobacteria</taxon>
        <taxon>Burkholderiales</taxon>
        <taxon>Burkholderiaceae</taxon>
        <taxon>Burkholderia</taxon>
        <taxon>Burkholderia cepacia complex</taxon>
    </lineage>
</organism>
<evidence type="ECO:0000313" key="1">
    <source>
        <dbReference type="EMBL" id="KWN05889.1"/>
    </source>
</evidence>
<gene>
    <name evidence="1" type="ORF">WT83_27795</name>
</gene>
<accession>A0A108E729</accession>
<dbReference type="EMBL" id="LPLZ01000079">
    <property type="protein sequence ID" value="KWN05889.1"/>
    <property type="molecule type" value="Genomic_DNA"/>
</dbReference>
<reference evidence="1 2" key="1">
    <citation type="submission" date="2015-11" db="EMBL/GenBank/DDBJ databases">
        <title>Expanding the genomic diversity of Burkholderia species for the development of highly accurate diagnostics.</title>
        <authorList>
            <person name="Sahl J."/>
            <person name="Keim P."/>
            <person name="Wagner D."/>
        </authorList>
    </citation>
    <scope>NUCLEOTIDE SEQUENCE [LARGE SCALE GENOMIC DNA]</scope>
    <source>
        <strain evidence="1 2">MSMB793WGS</strain>
    </source>
</reference>